<reference evidence="1 2" key="1">
    <citation type="submission" date="2020-07" db="EMBL/GenBank/DDBJ databases">
        <title>Exploring microbial biodiversity for novel pathways involved in the catabolism of aromatic compounds derived from lignin.</title>
        <authorList>
            <person name="Elkins J."/>
        </authorList>
    </citation>
    <scope>NUCLEOTIDE SEQUENCE [LARGE SCALE GENOMIC DNA]</scope>
    <source>
        <strain evidence="1 2">H2C3B</strain>
    </source>
</reference>
<name>A0A7Y9WEJ9_9BURK</name>
<comment type="caution">
    <text evidence="1">The sequence shown here is derived from an EMBL/GenBank/DDBJ whole genome shotgun (WGS) entry which is preliminary data.</text>
</comment>
<dbReference type="AlphaFoldDB" id="A0A7Y9WEJ9"/>
<dbReference type="EMBL" id="JACCAU010000001">
    <property type="protein sequence ID" value="NYH18945.1"/>
    <property type="molecule type" value="Genomic_DNA"/>
</dbReference>
<organism evidence="1 2">
    <name type="scientific">Paraburkholderia bryophila</name>
    <dbReference type="NCBI Taxonomy" id="420952"/>
    <lineage>
        <taxon>Bacteria</taxon>
        <taxon>Pseudomonadati</taxon>
        <taxon>Pseudomonadota</taxon>
        <taxon>Betaproteobacteria</taxon>
        <taxon>Burkholderiales</taxon>
        <taxon>Burkholderiaceae</taxon>
        <taxon>Paraburkholderia</taxon>
    </lineage>
</organism>
<dbReference type="Proteomes" id="UP000572540">
    <property type="component" value="Unassembled WGS sequence"/>
</dbReference>
<accession>A0A7Y9WEJ9</accession>
<sequence>MITSYTMRCVKLGVCKSVALLGLHQFEDEFFGRDDVADPQARRQHLRERTEVDDMVRRHGEHGGQRLTGVVERAVRVVFDHRERCGLRELGERAAALDRQTAAGRILEIRLRVQQARAGRQFGREGFGNQALLVGRHLNVARLVHRERLQRAEVRGRFDQHRAVRTDQHFAEQVERLLRTGSDQHLAGTDLRTIHRIALGNPFAQRQIAFGRAVLQRRGGRVAQNAVRCFAHAFSREGGRRGQAARERNDFGPFRDFQNLANRRARELACAFG</sequence>
<protein>
    <submittedName>
        <fullName evidence="1">Uncharacterized protein</fullName>
    </submittedName>
</protein>
<gene>
    <name evidence="1" type="ORF">GGD41_006173</name>
</gene>
<evidence type="ECO:0000313" key="1">
    <source>
        <dbReference type="EMBL" id="NYH18945.1"/>
    </source>
</evidence>
<proteinExistence type="predicted"/>
<evidence type="ECO:0000313" key="2">
    <source>
        <dbReference type="Proteomes" id="UP000572540"/>
    </source>
</evidence>